<comment type="subcellular location">
    <subcellularLocation>
        <location evidence="4">Periplasm</location>
    </subcellularLocation>
</comment>
<protein>
    <recommendedName>
        <fullName evidence="4">Lipopolysaccharide export system protein LptA</fullName>
    </recommendedName>
</protein>
<dbReference type="Proteomes" id="UP001500795">
    <property type="component" value="Unassembled WGS sequence"/>
</dbReference>
<evidence type="ECO:0000256" key="2">
    <source>
        <dbReference type="ARBA" id="ARBA00022729"/>
    </source>
</evidence>
<evidence type="ECO:0000256" key="1">
    <source>
        <dbReference type="ARBA" id="ARBA00022448"/>
    </source>
</evidence>
<reference evidence="7" key="1">
    <citation type="journal article" date="2019" name="Int. J. Syst. Evol. Microbiol.">
        <title>The Global Catalogue of Microorganisms (GCM) 10K type strain sequencing project: providing services to taxonomists for standard genome sequencing and annotation.</title>
        <authorList>
            <consortium name="The Broad Institute Genomics Platform"/>
            <consortium name="The Broad Institute Genome Sequencing Center for Infectious Disease"/>
            <person name="Wu L."/>
            <person name="Ma J."/>
        </authorList>
    </citation>
    <scope>NUCLEOTIDE SEQUENCE [LARGE SCALE GENOMIC DNA]</scope>
    <source>
        <strain evidence="7">JCM 17110</strain>
    </source>
</reference>
<evidence type="ECO:0000313" key="7">
    <source>
        <dbReference type="Proteomes" id="UP001500795"/>
    </source>
</evidence>
<dbReference type="Pfam" id="PF03968">
    <property type="entry name" value="LptD_N"/>
    <property type="match status" value="1"/>
</dbReference>
<evidence type="ECO:0000256" key="4">
    <source>
        <dbReference type="HAMAP-Rule" id="MF_01914"/>
    </source>
</evidence>
<comment type="similarity">
    <text evidence="4">Belongs to the LptA family.</text>
</comment>
<dbReference type="InterPro" id="IPR005653">
    <property type="entry name" value="OstA-like_N"/>
</dbReference>
<evidence type="ECO:0000313" key="6">
    <source>
        <dbReference type="EMBL" id="GAA3541945.1"/>
    </source>
</evidence>
<feature type="chain" id="PRO_5044916398" description="Lipopolysaccharide export system protein LptA" evidence="4">
    <location>
        <begin position="25"/>
        <end position="176"/>
    </location>
</feature>
<dbReference type="InterPro" id="IPR052037">
    <property type="entry name" value="LPS_export_LptA"/>
</dbReference>
<gene>
    <name evidence="4 6" type="primary">lptA</name>
    <name evidence="6" type="ORF">GCM10022394_22370</name>
</gene>
<dbReference type="Gene3D" id="2.60.450.10">
    <property type="entry name" value="Lipopolysaccharide (LPS) transport protein A like domain"/>
    <property type="match status" value="1"/>
</dbReference>
<dbReference type="NCBIfam" id="TIGR03002">
    <property type="entry name" value="outer_YhbN_LptA"/>
    <property type="match status" value="1"/>
</dbReference>
<sequence precursor="true">MAPRQLITLSVTGLLALSLNLAQAKESDFSQQVTIDAGHQLVELSDDKVTFSDKVVVKQGSIDVRADKLVVIRNAEGLQSMTAYGAPATYSQTLENGQPVRAEAREIHYDIKARTITLLRDAKLKQRDNTVSGHRIRYHIDRQQMEAEGQGQQGRVTTVFLPEQVEDLENNTGKQD</sequence>
<feature type="domain" description="Organic solvent tolerance-like N-terminal" evidence="5">
    <location>
        <begin position="34"/>
        <end position="143"/>
    </location>
</feature>
<keyword evidence="2 4" id="KW-0732">Signal</keyword>
<proteinExistence type="inferred from homology"/>
<keyword evidence="3 4" id="KW-0574">Periplasm</keyword>
<accession>A0ABP6W009</accession>
<dbReference type="HAMAP" id="MF_01914">
    <property type="entry name" value="LPS_assembly_LptA"/>
    <property type="match status" value="1"/>
</dbReference>
<dbReference type="PANTHER" id="PTHR36504">
    <property type="entry name" value="LIPOPOLYSACCHARIDE EXPORT SYSTEM PROTEIN LPTA"/>
    <property type="match status" value="1"/>
</dbReference>
<comment type="caution">
    <text evidence="6">The sequence shown here is derived from an EMBL/GenBank/DDBJ whole genome shotgun (WGS) entry which is preliminary data.</text>
</comment>
<keyword evidence="1 4" id="KW-0813">Transport</keyword>
<feature type="signal peptide" evidence="4">
    <location>
        <begin position="1"/>
        <end position="24"/>
    </location>
</feature>
<name>A0ABP6W009_9GAMM</name>
<dbReference type="PANTHER" id="PTHR36504:SF1">
    <property type="entry name" value="LIPOPOLYSACCHARIDE EXPORT SYSTEM PROTEIN LPTA"/>
    <property type="match status" value="1"/>
</dbReference>
<comment type="subunit">
    <text evidence="4">Component of the lipopolysaccharide transport and assembly complex.</text>
</comment>
<keyword evidence="7" id="KW-1185">Reference proteome</keyword>
<evidence type="ECO:0000259" key="5">
    <source>
        <dbReference type="Pfam" id="PF03968"/>
    </source>
</evidence>
<dbReference type="InterPro" id="IPR014340">
    <property type="entry name" value="LptA"/>
</dbReference>
<dbReference type="EMBL" id="BAABCX010000002">
    <property type="protein sequence ID" value="GAA3541945.1"/>
    <property type="molecule type" value="Genomic_DNA"/>
</dbReference>
<organism evidence="6 7">
    <name type="scientific">Zobellella aerophila</name>
    <dbReference type="NCBI Taxonomy" id="870480"/>
    <lineage>
        <taxon>Bacteria</taxon>
        <taxon>Pseudomonadati</taxon>
        <taxon>Pseudomonadota</taxon>
        <taxon>Gammaproteobacteria</taxon>
        <taxon>Aeromonadales</taxon>
        <taxon>Aeromonadaceae</taxon>
        <taxon>Zobellella</taxon>
    </lineage>
</organism>
<evidence type="ECO:0000256" key="3">
    <source>
        <dbReference type="ARBA" id="ARBA00022764"/>
    </source>
</evidence>
<dbReference type="RefSeq" id="WP_344957953.1">
    <property type="nucleotide sequence ID" value="NZ_BAABCX010000002.1"/>
</dbReference>
<comment type="function">
    <text evidence="4">Involved in the assembly of lipopolysaccharide (LPS). Required for the translocation of LPS from the inner membrane to the outer membrane. May form a bridge between the inner membrane and the outer membrane, via interactions with LptC and LptD, thereby facilitating LPS transfer across the periplasm.</text>
</comment>